<name>A0A9D2AQR8_9FIRM</name>
<dbReference type="AlphaFoldDB" id="A0A9D2AQR8"/>
<reference evidence="2" key="2">
    <citation type="submission" date="2021-04" db="EMBL/GenBank/DDBJ databases">
        <authorList>
            <person name="Gilroy R."/>
        </authorList>
    </citation>
    <scope>NUCLEOTIDE SEQUENCE</scope>
    <source>
        <strain evidence="2">26628</strain>
    </source>
</reference>
<feature type="compositionally biased region" description="Acidic residues" evidence="1">
    <location>
        <begin position="84"/>
        <end position="114"/>
    </location>
</feature>
<sequence>MNTDELNAAAQKLIEEANTESAAALASYEEDCLRMRFRLLERGTYRSSILSDALHELRADYDAQVLRIQKELDESLEALYAEAQEPEEPGGEEPGGEEPGGEEPGGEEPDAPYEVDESLPMRDRYIAVKNYYLSIPDAAEALELLRDDDVAKEYLGTYYNYLEQLLIMMQ</sequence>
<organism evidence="2 3">
    <name type="scientific">Candidatus Borkfalkia faecigallinarum</name>
    <dbReference type="NCBI Taxonomy" id="2838509"/>
    <lineage>
        <taxon>Bacteria</taxon>
        <taxon>Bacillati</taxon>
        <taxon>Bacillota</taxon>
        <taxon>Clostridia</taxon>
        <taxon>Christensenellales</taxon>
        <taxon>Christensenellaceae</taxon>
        <taxon>Candidatus Borkfalkia</taxon>
    </lineage>
</organism>
<proteinExistence type="predicted"/>
<gene>
    <name evidence="2" type="ORF">H9737_02100</name>
</gene>
<dbReference type="EMBL" id="DXFD01000036">
    <property type="protein sequence ID" value="HIX46465.1"/>
    <property type="molecule type" value="Genomic_DNA"/>
</dbReference>
<dbReference type="Proteomes" id="UP000824249">
    <property type="component" value="Unassembled WGS sequence"/>
</dbReference>
<evidence type="ECO:0000313" key="3">
    <source>
        <dbReference type="Proteomes" id="UP000824249"/>
    </source>
</evidence>
<feature type="region of interest" description="Disordered" evidence="1">
    <location>
        <begin position="82"/>
        <end position="114"/>
    </location>
</feature>
<protein>
    <submittedName>
        <fullName evidence="2">Uncharacterized protein</fullName>
    </submittedName>
</protein>
<comment type="caution">
    <text evidence="2">The sequence shown here is derived from an EMBL/GenBank/DDBJ whole genome shotgun (WGS) entry which is preliminary data.</text>
</comment>
<evidence type="ECO:0000313" key="2">
    <source>
        <dbReference type="EMBL" id="HIX46465.1"/>
    </source>
</evidence>
<reference evidence="2" key="1">
    <citation type="journal article" date="2021" name="PeerJ">
        <title>Extensive microbial diversity within the chicken gut microbiome revealed by metagenomics and culture.</title>
        <authorList>
            <person name="Gilroy R."/>
            <person name="Ravi A."/>
            <person name="Getino M."/>
            <person name="Pursley I."/>
            <person name="Horton D.L."/>
            <person name="Alikhan N.F."/>
            <person name="Baker D."/>
            <person name="Gharbi K."/>
            <person name="Hall N."/>
            <person name="Watson M."/>
            <person name="Adriaenssens E.M."/>
            <person name="Foster-Nyarko E."/>
            <person name="Jarju S."/>
            <person name="Secka A."/>
            <person name="Antonio M."/>
            <person name="Oren A."/>
            <person name="Chaudhuri R.R."/>
            <person name="La Ragione R."/>
            <person name="Hildebrand F."/>
            <person name="Pallen M.J."/>
        </authorList>
    </citation>
    <scope>NUCLEOTIDE SEQUENCE</scope>
    <source>
        <strain evidence="2">26628</strain>
    </source>
</reference>
<accession>A0A9D2AQR8</accession>
<evidence type="ECO:0000256" key="1">
    <source>
        <dbReference type="SAM" id="MobiDB-lite"/>
    </source>
</evidence>